<dbReference type="Proteomes" id="UP001152747">
    <property type="component" value="Unassembled WGS sequence"/>
</dbReference>
<organism evidence="1 2">
    <name type="scientific">Caenorhabditis angaria</name>
    <dbReference type="NCBI Taxonomy" id="860376"/>
    <lineage>
        <taxon>Eukaryota</taxon>
        <taxon>Metazoa</taxon>
        <taxon>Ecdysozoa</taxon>
        <taxon>Nematoda</taxon>
        <taxon>Chromadorea</taxon>
        <taxon>Rhabditida</taxon>
        <taxon>Rhabditina</taxon>
        <taxon>Rhabditomorpha</taxon>
        <taxon>Rhabditoidea</taxon>
        <taxon>Rhabditidae</taxon>
        <taxon>Peloderinae</taxon>
        <taxon>Caenorhabditis</taxon>
    </lineage>
</organism>
<accession>A0A9P1MV53</accession>
<evidence type="ECO:0000313" key="1">
    <source>
        <dbReference type="EMBL" id="CAI5438052.1"/>
    </source>
</evidence>
<reference evidence="1" key="1">
    <citation type="submission" date="2022-11" db="EMBL/GenBank/DDBJ databases">
        <authorList>
            <person name="Kikuchi T."/>
        </authorList>
    </citation>
    <scope>NUCLEOTIDE SEQUENCE</scope>
    <source>
        <strain evidence="1">PS1010</strain>
    </source>
</reference>
<protein>
    <submittedName>
        <fullName evidence="1">Uncharacterized protein</fullName>
    </submittedName>
</protein>
<name>A0A9P1MV53_9PELO</name>
<dbReference type="EMBL" id="CANHGI010000001">
    <property type="protein sequence ID" value="CAI5438052.1"/>
    <property type="molecule type" value="Genomic_DNA"/>
</dbReference>
<dbReference type="AlphaFoldDB" id="A0A9P1MV53"/>
<evidence type="ECO:0000313" key="2">
    <source>
        <dbReference type="Proteomes" id="UP001152747"/>
    </source>
</evidence>
<sequence>MSFKNRQIEAFGTSFNQISARSWEQQLRMKAKYKFRGIRRDPESLTKPQSYMGKNKESRNSMGFWSSLLEEFGYFE</sequence>
<keyword evidence="2" id="KW-1185">Reference proteome</keyword>
<proteinExistence type="predicted"/>
<gene>
    <name evidence="1" type="ORF">CAMP_LOCUS689</name>
</gene>
<comment type="caution">
    <text evidence="1">The sequence shown here is derived from an EMBL/GenBank/DDBJ whole genome shotgun (WGS) entry which is preliminary data.</text>
</comment>